<name>A0A0G0L5G2_9BACT</name>
<dbReference type="EMBL" id="LBVL01000001">
    <property type="protein sequence ID" value="KKQ86272.1"/>
    <property type="molecule type" value="Genomic_DNA"/>
</dbReference>
<evidence type="ECO:0000313" key="3">
    <source>
        <dbReference type="Proteomes" id="UP000034081"/>
    </source>
</evidence>
<dbReference type="STRING" id="1618570.UT08_C0001G0138"/>
<comment type="caution">
    <text evidence="2">The sequence shown here is derived from an EMBL/GenBank/DDBJ whole genome shotgun (WGS) entry which is preliminary data.</text>
</comment>
<sequence>MGVRQITLSIPVIEKQSIFGKYNELVEYISSLKLTLSAYLHSFITQIKERKEKRNSINSDASQNNKFRSSVNNYKKFIKPLLLVVFFVVFIFGIAKFVSLTDSNSSGSNKVEVEKAKATQDINKEYIFPLRDAEGNELGTIKYLIEKAELMDQIIVQGQKATTVKGRTFLIITLKITNEYTQAIDMDTKDYVRLSVEPNQEWLAPDIHNDPVEVQAISTKYTRLGFPINESDNNLILRVGEINGTKEEIPLQLK</sequence>
<organism evidence="2 3">
    <name type="scientific">Candidatus Woesebacteria bacterium GW2011_GWB1_38_8</name>
    <dbReference type="NCBI Taxonomy" id="1618570"/>
    <lineage>
        <taxon>Bacteria</taxon>
        <taxon>Candidatus Woeseibacteriota</taxon>
    </lineage>
</organism>
<protein>
    <recommendedName>
        <fullName evidence="4">DUF4352 domain-containing protein</fullName>
    </recommendedName>
</protein>
<proteinExistence type="predicted"/>
<dbReference type="AlphaFoldDB" id="A0A0G0L5G2"/>
<accession>A0A0G0L5G2</accession>
<dbReference type="Proteomes" id="UP000034081">
    <property type="component" value="Unassembled WGS sequence"/>
</dbReference>
<keyword evidence="1" id="KW-1133">Transmembrane helix</keyword>
<evidence type="ECO:0008006" key="4">
    <source>
        <dbReference type="Google" id="ProtNLM"/>
    </source>
</evidence>
<keyword evidence="1" id="KW-0472">Membrane</keyword>
<gene>
    <name evidence="2" type="ORF">UT08_C0001G0138</name>
</gene>
<reference evidence="2 3" key="1">
    <citation type="journal article" date="2015" name="Nature">
        <title>rRNA introns, odd ribosomes, and small enigmatic genomes across a large radiation of phyla.</title>
        <authorList>
            <person name="Brown C.T."/>
            <person name="Hug L.A."/>
            <person name="Thomas B.C."/>
            <person name="Sharon I."/>
            <person name="Castelle C.J."/>
            <person name="Singh A."/>
            <person name="Wilkins M.J."/>
            <person name="Williams K.H."/>
            <person name="Banfield J.F."/>
        </authorList>
    </citation>
    <scope>NUCLEOTIDE SEQUENCE [LARGE SCALE GENOMIC DNA]</scope>
</reference>
<evidence type="ECO:0000313" key="2">
    <source>
        <dbReference type="EMBL" id="KKQ86272.1"/>
    </source>
</evidence>
<feature type="transmembrane region" description="Helical" evidence="1">
    <location>
        <begin position="77"/>
        <end position="98"/>
    </location>
</feature>
<evidence type="ECO:0000256" key="1">
    <source>
        <dbReference type="SAM" id="Phobius"/>
    </source>
</evidence>
<keyword evidence="1" id="KW-0812">Transmembrane</keyword>